<evidence type="ECO:0000256" key="1">
    <source>
        <dbReference type="SAM" id="MobiDB-lite"/>
    </source>
</evidence>
<dbReference type="AlphaFoldDB" id="A0AA88E532"/>
<dbReference type="EMBL" id="BTGU01000286">
    <property type="protein sequence ID" value="GMN66091.1"/>
    <property type="molecule type" value="Genomic_DNA"/>
</dbReference>
<evidence type="ECO:0000313" key="3">
    <source>
        <dbReference type="Proteomes" id="UP001187192"/>
    </source>
</evidence>
<organism evidence="2 3">
    <name type="scientific">Ficus carica</name>
    <name type="common">Common fig</name>
    <dbReference type="NCBI Taxonomy" id="3494"/>
    <lineage>
        <taxon>Eukaryota</taxon>
        <taxon>Viridiplantae</taxon>
        <taxon>Streptophyta</taxon>
        <taxon>Embryophyta</taxon>
        <taxon>Tracheophyta</taxon>
        <taxon>Spermatophyta</taxon>
        <taxon>Magnoliopsida</taxon>
        <taxon>eudicotyledons</taxon>
        <taxon>Gunneridae</taxon>
        <taxon>Pentapetalae</taxon>
        <taxon>rosids</taxon>
        <taxon>fabids</taxon>
        <taxon>Rosales</taxon>
        <taxon>Moraceae</taxon>
        <taxon>Ficeae</taxon>
        <taxon>Ficus</taxon>
    </lineage>
</organism>
<feature type="region of interest" description="Disordered" evidence="1">
    <location>
        <begin position="31"/>
        <end position="66"/>
    </location>
</feature>
<reference evidence="2" key="1">
    <citation type="submission" date="2023-07" db="EMBL/GenBank/DDBJ databases">
        <title>draft genome sequence of fig (Ficus carica).</title>
        <authorList>
            <person name="Takahashi T."/>
            <person name="Nishimura K."/>
        </authorList>
    </citation>
    <scope>NUCLEOTIDE SEQUENCE</scope>
</reference>
<keyword evidence="3" id="KW-1185">Reference proteome</keyword>
<sequence length="66" mass="6766">MACGCAACNSPRGPRERCGHTAALPATRLASQEGGAVPPHRHASAFPAPRPVSREGSALPCNFVLT</sequence>
<name>A0AA88E532_FICCA</name>
<proteinExistence type="predicted"/>
<comment type="caution">
    <text evidence="2">The sequence shown here is derived from an EMBL/GenBank/DDBJ whole genome shotgun (WGS) entry which is preliminary data.</text>
</comment>
<protein>
    <submittedName>
        <fullName evidence="2">Uncharacterized protein</fullName>
    </submittedName>
</protein>
<accession>A0AA88E532</accession>
<gene>
    <name evidence="2" type="ORF">TIFTF001_035161</name>
</gene>
<evidence type="ECO:0000313" key="2">
    <source>
        <dbReference type="EMBL" id="GMN66091.1"/>
    </source>
</evidence>
<dbReference type="Proteomes" id="UP001187192">
    <property type="component" value="Unassembled WGS sequence"/>
</dbReference>